<evidence type="ECO:0000256" key="9">
    <source>
        <dbReference type="SAM" id="Phobius"/>
    </source>
</evidence>
<evidence type="ECO:0000259" key="10">
    <source>
        <dbReference type="Pfam" id="PF00999"/>
    </source>
</evidence>
<dbReference type="InterPro" id="IPR036291">
    <property type="entry name" value="NAD(P)-bd_dom_sf"/>
</dbReference>
<evidence type="ECO:0000256" key="6">
    <source>
        <dbReference type="ARBA" id="ARBA00022989"/>
    </source>
</evidence>
<dbReference type="Proteomes" id="UP000092695">
    <property type="component" value="Chromosome"/>
</dbReference>
<dbReference type="InterPro" id="IPR003148">
    <property type="entry name" value="RCK_N"/>
</dbReference>
<evidence type="ECO:0000259" key="11">
    <source>
        <dbReference type="Pfam" id="PF02254"/>
    </source>
</evidence>
<feature type="transmembrane region" description="Helical" evidence="9">
    <location>
        <begin position="261"/>
        <end position="282"/>
    </location>
</feature>
<feature type="transmembrane region" description="Helical" evidence="9">
    <location>
        <begin position="188"/>
        <end position="204"/>
    </location>
</feature>
<dbReference type="GO" id="GO:0015297">
    <property type="term" value="F:antiporter activity"/>
    <property type="evidence" value="ECO:0007669"/>
    <property type="project" value="UniProtKB-KW"/>
</dbReference>
<dbReference type="GO" id="GO:0006813">
    <property type="term" value="P:potassium ion transport"/>
    <property type="evidence" value="ECO:0007669"/>
    <property type="project" value="InterPro"/>
</dbReference>
<gene>
    <name evidence="12" type="ORF">BA177_15005</name>
</gene>
<dbReference type="InterPro" id="IPR006153">
    <property type="entry name" value="Cation/H_exchanger_TM"/>
</dbReference>
<dbReference type="Gene3D" id="1.20.1530.20">
    <property type="match status" value="1"/>
</dbReference>
<dbReference type="STRING" id="1548547.BA177_15005"/>
<feature type="transmembrane region" description="Helical" evidence="9">
    <location>
        <begin position="49"/>
        <end position="66"/>
    </location>
</feature>
<feature type="transmembrane region" description="Helical" evidence="9">
    <location>
        <begin position="78"/>
        <end position="97"/>
    </location>
</feature>
<accession>A0A193LIV0</accession>
<feature type="domain" description="Cation/H+ exchanger transmembrane" evidence="10">
    <location>
        <begin position="10"/>
        <end position="339"/>
    </location>
</feature>
<dbReference type="Pfam" id="PF00999">
    <property type="entry name" value="Na_H_Exchanger"/>
    <property type="match status" value="1"/>
</dbReference>
<dbReference type="Pfam" id="PF02254">
    <property type="entry name" value="TrkA_N"/>
    <property type="match status" value="1"/>
</dbReference>
<evidence type="ECO:0000256" key="3">
    <source>
        <dbReference type="ARBA" id="ARBA00022448"/>
    </source>
</evidence>
<evidence type="ECO:0000256" key="2">
    <source>
        <dbReference type="ARBA" id="ARBA00005551"/>
    </source>
</evidence>
<comment type="similarity">
    <text evidence="2">Belongs to the monovalent cation:proton antiporter 2 (CPA2) transporter (TC 2.A.37) family.</text>
</comment>
<dbReference type="InterPro" id="IPR038770">
    <property type="entry name" value="Na+/solute_symporter_sf"/>
</dbReference>
<evidence type="ECO:0000256" key="5">
    <source>
        <dbReference type="ARBA" id="ARBA00022692"/>
    </source>
</evidence>
<keyword evidence="4" id="KW-0050">Antiport</keyword>
<organism evidence="12 13">
    <name type="scientific">Woeseia oceani</name>
    <dbReference type="NCBI Taxonomy" id="1548547"/>
    <lineage>
        <taxon>Bacteria</taxon>
        <taxon>Pseudomonadati</taxon>
        <taxon>Pseudomonadota</taxon>
        <taxon>Gammaproteobacteria</taxon>
        <taxon>Woeseiales</taxon>
        <taxon>Woeseiaceae</taxon>
        <taxon>Woeseia</taxon>
    </lineage>
</organism>
<keyword evidence="5 9" id="KW-0812">Transmembrane</keyword>
<keyword evidence="7" id="KW-0406">Ion transport</keyword>
<feature type="transmembrane region" description="Helical" evidence="9">
    <location>
        <begin position="103"/>
        <end position="123"/>
    </location>
</feature>
<dbReference type="GO" id="GO:1902600">
    <property type="term" value="P:proton transmembrane transport"/>
    <property type="evidence" value="ECO:0007669"/>
    <property type="project" value="InterPro"/>
</dbReference>
<dbReference type="SUPFAM" id="SSF51735">
    <property type="entry name" value="NAD(P)-binding Rossmann-fold domains"/>
    <property type="match status" value="1"/>
</dbReference>
<dbReference type="KEGG" id="woc:BA177_15005"/>
<feature type="transmembrane region" description="Helical" evidence="9">
    <location>
        <begin position="237"/>
        <end position="255"/>
    </location>
</feature>
<evidence type="ECO:0000256" key="1">
    <source>
        <dbReference type="ARBA" id="ARBA00004141"/>
    </source>
</evidence>
<dbReference type="AlphaFoldDB" id="A0A193LIV0"/>
<dbReference type="EMBL" id="CP016268">
    <property type="protein sequence ID" value="ANO52319.1"/>
    <property type="molecule type" value="Genomic_DNA"/>
</dbReference>
<dbReference type="PANTHER" id="PTHR42751">
    <property type="entry name" value="SODIUM/HYDROGEN EXCHANGER FAMILY/TRKA DOMAIN PROTEIN"/>
    <property type="match status" value="1"/>
</dbReference>
<evidence type="ECO:0000256" key="8">
    <source>
        <dbReference type="ARBA" id="ARBA00023136"/>
    </source>
</evidence>
<reference evidence="12 13" key="1">
    <citation type="submission" date="2016-06" db="EMBL/GenBank/DDBJ databases">
        <title>Complete genome sequence of a deep-branching marine Gamma Proteobacterium Woeseia oceani type strain XK5.</title>
        <authorList>
            <person name="Mu D."/>
            <person name="Du Z."/>
        </authorList>
    </citation>
    <scope>NUCLEOTIDE SEQUENCE [LARGE SCALE GENOMIC DNA]</scope>
    <source>
        <strain evidence="12 13">XK5</strain>
    </source>
</reference>
<feature type="domain" description="RCK N-terminal" evidence="11">
    <location>
        <begin position="379"/>
        <end position="467"/>
    </location>
</feature>
<keyword evidence="13" id="KW-1185">Reference proteome</keyword>
<feature type="transmembrane region" description="Helical" evidence="9">
    <location>
        <begin position="163"/>
        <end position="181"/>
    </location>
</feature>
<name>A0A193LIV0_9GAMM</name>
<evidence type="ECO:0000256" key="7">
    <source>
        <dbReference type="ARBA" id="ARBA00023065"/>
    </source>
</evidence>
<feature type="transmembrane region" description="Helical" evidence="9">
    <location>
        <begin position="323"/>
        <end position="342"/>
    </location>
</feature>
<dbReference type="GO" id="GO:0016020">
    <property type="term" value="C:membrane"/>
    <property type="evidence" value="ECO:0007669"/>
    <property type="project" value="UniProtKB-SubCell"/>
</dbReference>
<dbReference type="RefSeq" id="WP_068617514.1">
    <property type="nucleotide sequence ID" value="NZ_CP016268.1"/>
</dbReference>
<evidence type="ECO:0000313" key="13">
    <source>
        <dbReference type="Proteomes" id="UP000092695"/>
    </source>
</evidence>
<proteinExistence type="inferred from homology"/>
<keyword evidence="8 9" id="KW-0472">Membrane</keyword>
<feature type="transmembrane region" description="Helical" evidence="9">
    <location>
        <begin position="135"/>
        <end position="157"/>
    </location>
</feature>
<keyword evidence="3" id="KW-0813">Transport</keyword>
<sequence>MLTLWLGGAFALGLFVRQLGLPPLVGFLAAGFAFSAAGIEGTPLLDELAHAGVLMLLFAVGLKLRFKNLVRAEVWGTALAHLGFVTAIGAAIFHWGAGVQWPVAVTLAVAMGFSSTVLASKLLEARRELRAFHGRVAIGILIVQDVVAVGLLALNGADAPSPFAMLLLFLPLAQPLLYKLIDLVGHEELLVLFGAVLALAGGWLFEYLGLSSELGALLFGMLLANHQRAQELSTAIWSLKEFLLIGFFLSIGLTGLPTREILLLAIAAVLLVPVKSVLFFFLLLRFGLRARSSFLASLTLASYSEFGLIVASNAVDNRLLDPAWVVFMALVVAISFATSAPLNRFSHGLFNRYEAQLEKLEATRHHPDDAPISLGSAQIAIVGMGRVGTGAYEYLREKDEQVVGVDSDPGKVESHIAEGRKVVYGDADDPGFWGRINIHSLKAIMLTFPDIESKLLVSRQLRRAGYRGLLSATHIHAEEQDRILAAGCDVTYSYFREAGVGFASSTWQAMNPEQESAGSVRPER</sequence>
<comment type="subcellular location">
    <subcellularLocation>
        <location evidence="1">Membrane</location>
        <topology evidence="1">Multi-pass membrane protein</topology>
    </subcellularLocation>
</comment>
<protein>
    <submittedName>
        <fullName evidence="12">Uncharacterized protein</fullName>
    </submittedName>
</protein>
<dbReference type="OrthoDB" id="3418949at2"/>
<feature type="transmembrane region" description="Helical" evidence="9">
    <location>
        <begin position="294"/>
        <end position="311"/>
    </location>
</feature>
<dbReference type="Gene3D" id="3.40.50.720">
    <property type="entry name" value="NAD(P)-binding Rossmann-like Domain"/>
    <property type="match status" value="1"/>
</dbReference>
<evidence type="ECO:0000256" key="4">
    <source>
        <dbReference type="ARBA" id="ARBA00022449"/>
    </source>
</evidence>
<evidence type="ECO:0000313" key="12">
    <source>
        <dbReference type="EMBL" id="ANO52319.1"/>
    </source>
</evidence>
<keyword evidence="6 9" id="KW-1133">Transmembrane helix</keyword>
<dbReference type="PANTHER" id="PTHR42751:SF1">
    <property type="entry name" value="CATION_PROTON ANTIPORTER YBAL-RELATED"/>
    <property type="match status" value="1"/>
</dbReference>